<reference evidence="7 8" key="1">
    <citation type="submission" date="2019-03" db="EMBL/GenBank/DDBJ databases">
        <title>Single cell metagenomics reveals metabolic interactions within the superorganism composed of flagellate Streblomastix strix and complex community of Bacteroidetes bacteria on its surface.</title>
        <authorList>
            <person name="Treitli S.C."/>
            <person name="Kolisko M."/>
            <person name="Husnik F."/>
            <person name="Keeling P."/>
            <person name="Hampl V."/>
        </authorList>
    </citation>
    <scope>NUCLEOTIDE SEQUENCE [LARGE SCALE GENOMIC DNA]</scope>
    <source>
        <strain evidence="7">ST1C</strain>
    </source>
</reference>
<name>A0A5J4V614_9EUKA</name>
<dbReference type="InterPro" id="IPR008271">
    <property type="entry name" value="Ser/Thr_kinase_AS"/>
</dbReference>
<dbReference type="PANTHER" id="PTHR43671:SF13">
    <property type="entry name" value="SERINE_THREONINE-PROTEIN KINASE NEK2"/>
    <property type="match status" value="1"/>
</dbReference>
<proteinExistence type="predicted"/>
<evidence type="ECO:0000256" key="5">
    <source>
        <dbReference type="ARBA" id="ARBA00022840"/>
    </source>
</evidence>
<evidence type="ECO:0000313" key="8">
    <source>
        <dbReference type="Proteomes" id="UP000324800"/>
    </source>
</evidence>
<dbReference type="GO" id="GO:0004674">
    <property type="term" value="F:protein serine/threonine kinase activity"/>
    <property type="evidence" value="ECO:0007669"/>
    <property type="project" value="UniProtKB-EC"/>
</dbReference>
<feature type="domain" description="Protein kinase" evidence="6">
    <location>
        <begin position="1"/>
        <end position="153"/>
    </location>
</feature>
<evidence type="ECO:0000256" key="1">
    <source>
        <dbReference type="ARBA" id="ARBA00012513"/>
    </source>
</evidence>
<organism evidence="7 8">
    <name type="scientific">Streblomastix strix</name>
    <dbReference type="NCBI Taxonomy" id="222440"/>
    <lineage>
        <taxon>Eukaryota</taxon>
        <taxon>Metamonada</taxon>
        <taxon>Preaxostyla</taxon>
        <taxon>Oxymonadida</taxon>
        <taxon>Streblomastigidae</taxon>
        <taxon>Streblomastix</taxon>
    </lineage>
</organism>
<gene>
    <name evidence="7" type="ORF">EZS28_026118</name>
</gene>
<keyword evidence="2" id="KW-0808">Transferase</keyword>
<protein>
    <recommendedName>
        <fullName evidence="1">non-specific serine/threonine protein kinase</fullName>
        <ecNumber evidence="1">2.7.11.1</ecNumber>
    </recommendedName>
</protein>
<evidence type="ECO:0000256" key="3">
    <source>
        <dbReference type="ARBA" id="ARBA00022741"/>
    </source>
</evidence>
<feature type="non-terminal residue" evidence="7">
    <location>
        <position position="153"/>
    </location>
</feature>
<dbReference type="PROSITE" id="PS00108">
    <property type="entry name" value="PROTEIN_KINASE_ST"/>
    <property type="match status" value="1"/>
</dbReference>
<dbReference type="OrthoDB" id="377346at2759"/>
<dbReference type="InterPro" id="IPR050660">
    <property type="entry name" value="NEK_Ser/Thr_kinase"/>
</dbReference>
<dbReference type="EC" id="2.7.11.1" evidence="1"/>
<dbReference type="InterPro" id="IPR011009">
    <property type="entry name" value="Kinase-like_dom_sf"/>
</dbReference>
<dbReference type="GO" id="GO:0005524">
    <property type="term" value="F:ATP binding"/>
    <property type="evidence" value="ECO:0007669"/>
    <property type="project" value="UniProtKB-KW"/>
</dbReference>
<dbReference type="Gene3D" id="1.10.510.10">
    <property type="entry name" value="Transferase(Phosphotransferase) domain 1"/>
    <property type="match status" value="1"/>
</dbReference>
<dbReference type="AlphaFoldDB" id="A0A5J4V614"/>
<dbReference type="InterPro" id="IPR000719">
    <property type="entry name" value="Prot_kinase_dom"/>
</dbReference>
<dbReference type="Pfam" id="PF00069">
    <property type="entry name" value="Pkinase"/>
    <property type="match status" value="1"/>
</dbReference>
<evidence type="ECO:0000256" key="4">
    <source>
        <dbReference type="ARBA" id="ARBA00022777"/>
    </source>
</evidence>
<evidence type="ECO:0000259" key="6">
    <source>
        <dbReference type="PROSITE" id="PS50011"/>
    </source>
</evidence>
<keyword evidence="4" id="KW-0418">Kinase</keyword>
<evidence type="ECO:0000256" key="2">
    <source>
        <dbReference type="ARBA" id="ARBA00022679"/>
    </source>
</evidence>
<dbReference type="SMART" id="SM00220">
    <property type="entry name" value="S_TKc"/>
    <property type="match status" value="1"/>
</dbReference>
<keyword evidence="3" id="KW-0547">Nucleotide-binding</keyword>
<dbReference type="PANTHER" id="PTHR43671">
    <property type="entry name" value="SERINE/THREONINE-PROTEIN KINASE NEK"/>
    <property type="match status" value="1"/>
</dbReference>
<evidence type="ECO:0000313" key="7">
    <source>
        <dbReference type="EMBL" id="KAA6378356.1"/>
    </source>
</evidence>
<dbReference type="SUPFAM" id="SSF56112">
    <property type="entry name" value="Protein kinase-like (PK-like)"/>
    <property type="match status" value="1"/>
</dbReference>
<keyword evidence="5" id="KW-0067">ATP-binding</keyword>
<comment type="caution">
    <text evidence="7">The sequence shown here is derived from an EMBL/GenBank/DDBJ whole genome shotgun (WGS) entry which is preliminary data.</text>
</comment>
<dbReference type="EMBL" id="SNRW01009203">
    <property type="protein sequence ID" value="KAA6378356.1"/>
    <property type="molecule type" value="Genomic_DNA"/>
</dbReference>
<sequence length="153" mass="17483">MWTFVDQTDLFVVTEYCSRGDLRKVIAELQKLPEEEHLIRVWDLLTQIILALDHLHSRGVLHRDIKPENIFVMEDGSVRLGDFGLAKDMTQKDYATIAGTKLYMAAEVWAMKRMDFGTDVFAVGVVLFELLTGRHPFEADTIEGAIEKIRQGD</sequence>
<dbReference type="PROSITE" id="PS50011">
    <property type="entry name" value="PROTEIN_KINASE_DOM"/>
    <property type="match status" value="1"/>
</dbReference>
<accession>A0A5J4V614</accession>
<dbReference type="Proteomes" id="UP000324800">
    <property type="component" value="Unassembled WGS sequence"/>
</dbReference>